<dbReference type="OrthoDB" id="5408934at2759"/>
<feature type="compositionally biased region" description="Basic residues" evidence="1">
    <location>
        <begin position="519"/>
        <end position="533"/>
    </location>
</feature>
<feature type="compositionally biased region" description="Basic and acidic residues" evidence="1">
    <location>
        <begin position="1061"/>
        <end position="1080"/>
    </location>
</feature>
<feature type="compositionally biased region" description="Basic and acidic residues" evidence="1">
    <location>
        <begin position="236"/>
        <end position="252"/>
    </location>
</feature>
<feature type="region of interest" description="Disordered" evidence="1">
    <location>
        <begin position="1"/>
        <end position="208"/>
    </location>
</feature>
<feature type="compositionally biased region" description="Low complexity" evidence="1">
    <location>
        <begin position="1590"/>
        <end position="1618"/>
    </location>
</feature>
<feature type="compositionally biased region" description="Acidic residues" evidence="1">
    <location>
        <begin position="306"/>
        <end position="320"/>
    </location>
</feature>
<dbReference type="EMBL" id="KN847335">
    <property type="protein sequence ID" value="KIW43715.1"/>
    <property type="molecule type" value="Genomic_DNA"/>
</dbReference>
<feature type="compositionally biased region" description="Polar residues" evidence="1">
    <location>
        <begin position="178"/>
        <end position="203"/>
    </location>
</feature>
<feature type="compositionally biased region" description="Polar residues" evidence="1">
    <location>
        <begin position="26"/>
        <end position="44"/>
    </location>
</feature>
<feature type="compositionally biased region" description="Polar residues" evidence="1">
    <location>
        <begin position="1180"/>
        <end position="1192"/>
    </location>
</feature>
<feature type="domain" description="PH" evidence="4">
    <location>
        <begin position="1367"/>
        <end position="1507"/>
    </location>
</feature>
<feature type="domain" description="PH" evidence="3">
    <location>
        <begin position="749"/>
        <end position="891"/>
    </location>
</feature>
<feature type="region of interest" description="Disordered" evidence="1">
    <location>
        <begin position="236"/>
        <end position="256"/>
    </location>
</feature>
<feature type="region of interest" description="Disordered" evidence="1">
    <location>
        <begin position="292"/>
        <end position="542"/>
    </location>
</feature>
<name>A0A0D2DML9_9EURO</name>
<feature type="compositionally biased region" description="Polar residues" evidence="1">
    <location>
        <begin position="380"/>
        <end position="392"/>
    </location>
</feature>
<dbReference type="InterPro" id="IPR056416">
    <property type="entry name" value="DH_2_fung"/>
</dbReference>
<dbReference type="HOGENOM" id="CLU_001976_0_0_1"/>
<proteinExistence type="predicted"/>
<dbReference type="InterPro" id="IPR056223">
    <property type="entry name" value="PH_24"/>
</dbReference>
<feature type="compositionally biased region" description="Low complexity" evidence="1">
    <location>
        <begin position="1675"/>
        <end position="1691"/>
    </location>
</feature>
<evidence type="ECO:0000313" key="5">
    <source>
        <dbReference type="EMBL" id="KIW43715.1"/>
    </source>
</evidence>
<protein>
    <recommendedName>
        <fullName evidence="7">DH domain-containing protein</fullName>
    </recommendedName>
</protein>
<feature type="compositionally biased region" description="Low complexity" evidence="1">
    <location>
        <begin position="1271"/>
        <end position="1289"/>
    </location>
</feature>
<evidence type="ECO:0000256" key="1">
    <source>
        <dbReference type="SAM" id="MobiDB-lite"/>
    </source>
</evidence>
<dbReference type="STRING" id="215243.A0A0D2DML9"/>
<feature type="region of interest" description="Disordered" evidence="1">
    <location>
        <begin position="1585"/>
        <end position="1643"/>
    </location>
</feature>
<evidence type="ECO:0000313" key="6">
    <source>
        <dbReference type="Proteomes" id="UP000053342"/>
    </source>
</evidence>
<feature type="compositionally biased region" description="Polar residues" evidence="1">
    <location>
        <begin position="1148"/>
        <end position="1172"/>
    </location>
</feature>
<dbReference type="InterPro" id="IPR056222">
    <property type="entry name" value="PH_23"/>
</dbReference>
<feature type="region of interest" description="Disordered" evidence="1">
    <location>
        <begin position="881"/>
        <end position="1331"/>
    </location>
</feature>
<organism evidence="5 6">
    <name type="scientific">Exophiala oligosperma</name>
    <dbReference type="NCBI Taxonomy" id="215243"/>
    <lineage>
        <taxon>Eukaryota</taxon>
        <taxon>Fungi</taxon>
        <taxon>Dikarya</taxon>
        <taxon>Ascomycota</taxon>
        <taxon>Pezizomycotina</taxon>
        <taxon>Eurotiomycetes</taxon>
        <taxon>Chaetothyriomycetidae</taxon>
        <taxon>Chaetothyriales</taxon>
        <taxon>Herpotrichiellaceae</taxon>
        <taxon>Exophiala</taxon>
    </lineage>
</organism>
<feature type="compositionally biased region" description="Polar residues" evidence="1">
    <location>
        <begin position="1001"/>
        <end position="1019"/>
    </location>
</feature>
<dbReference type="Pfam" id="PF24345">
    <property type="entry name" value="PH_24"/>
    <property type="match status" value="1"/>
</dbReference>
<feature type="compositionally biased region" description="Basic and acidic residues" evidence="1">
    <location>
        <begin position="97"/>
        <end position="108"/>
    </location>
</feature>
<feature type="compositionally biased region" description="Polar residues" evidence="1">
    <location>
        <begin position="1099"/>
        <end position="1124"/>
    </location>
</feature>
<feature type="region of interest" description="Disordered" evidence="1">
    <location>
        <begin position="1675"/>
        <end position="1736"/>
    </location>
</feature>
<evidence type="ECO:0000259" key="2">
    <source>
        <dbReference type="Pfam" id="PF24340"/>
    </source>
</evidence>
<feature type="compositionally biased region" description="Basic and acidic residues" evidence="1">
    <location>
        <begin position="341"/>
        <end position="350"/>
    </location>
</feature>
<accession>A0A0D2DML9</accession>
<dbReference type="GeneID" id="27356862"/>
<dbReference type="Pfam" id="PF24344">
    <property type="entry name" value="PH_23"/>
    <property type="match status" value="1"/>
</dbReference>
<feature type="compositionally biased region" description="Polar residues" evidence="1">
    <location>
        <begin position="894"/>
        <end position="935"/>
    </location>
</feature>
<evidence type="ECO:0008006" key="7">
    <source>
        <dbReference type="Google" id="ProtNLM"/>
    </source>
</evidence>
<dbReference type="VEuPathDB" id="FungiDB:PV06_04788"/>
<feature type="compositionally biased region" description="Polar residues" evidence="1">
    <location>
        <begin position="980"/>
        <end position="992"/>
    </location>
</feature>
<evidence type="ECO:0000259" key="4">
    <source>
        <dbReference type="Pfam" id="PF24345"/>
    </source>
</evidence>
<feature type="compositionally biased region" description="Polar residues" evidence="1">
    <location>
        <begin position="1343"/>
        <end position="1354"/>
    </location>
</feature>
<feature type="domain" description="DBL homology" evidence="2">
    <location>
        <begin position="538"/>
        <end position="736"/>
    </location>
</feature>
<gene>
    <name evidence="5" type="ORF">PV06_04788</name>
</gene>
<feature type="compositionally biased region" description="Basic and acidic residues" evidence="1">
    <location>
        <begin position="952"/>
        <end position="968"/>
    </location>
</feature>
<feature type="compositionally biased region" description="Basic and acidic residues" evidence="1">
    <location>
        <begin position="443"/>
        <end position="452"/>
    </location>
</feature>
<evidence type="ECO:0000259" key="3">
    <source>
        <dbReference type="Pfam" id="PF24344"/>
    </source>
</evidence>
<feature type="region of interest" description="Disordered" evidence="1">
    <location>
        <begin position="1343"/>
        <end position="1365"/>
    </location>
</feature>
<dbReference type="Pfam" id="PF24340">
    <property type="entry name" value="DH_2"/>
    <property type="match status" value="1"/>
</dbReference>
<sequence>MRPALPPKASQKVYRNQRTEVLGSPKSPNVASDRASSQFDSGSVQDRIRQWQVQGAANAVDPDVLSVRSIPRSECPSITSRPRSEYEDEDTSRLGGRIKEKTEDDQPAERSSSAPRKRIISDGHWRAKREAKDSKSPRSNGRGRAETTRYDLSYTSNQEQKNGKQRSCRKYSFEKSPDLQQKSPPNDGSRTIPSQRDQLNPSHESIPMNYDSVSYIHAESAHDLPIQSTFSGQLDARSEALVDADEARERPRPQSKYVATLGRAAAESSEGLRSKKGGLLGKTRDIFLKVDSTTPVSNRIPSIEAWLDEQPDPFVDEAPTDELPPVEMPAPLRKRTRKKRSSVERPKVPDPNHIWDSVQSPEAPPSPDPNSTVEAEDNGPRNSTRSDQNSTPKRSRRHIKEQDDLDGSPTSLRRAGARVRRRRDTPDKRSISSLELPKASDTQNERLPDKDQIPPATEPLPQIPSSVVQHVLPPIPPGEPENDDRPIPPQPAASSKPEPGLKRRLTTHEDLMSVLSMPRARRSRRSARRARSKRTAEESASAQQVLAGLISEEQKYSRELRTLVDGVIPVLLQSVLSKTDSAAAAGLFSSVSNAQHDMSYTKPIIDMGIALERLKSLHGRIPLQSVDSFLSWGQTAQKAYREYLQAWRLGFQDVVVNLAPLDNAPVDQDLTRDENGDLVDNDGKKVDVAYLLKRPLLRVKALSRVFAQIRDQSDRPLAAQVADAFTGLTAFARRRHQEEQARLEDEAAANIDSMRARDIRTMAPTANVVVDKTRRVKARDFFNLTLYHSSGQRMDSGIELIFRDNARGDAPNGDVLICEVDNTGKWLLFPPVLWSAISARRGEDDFDLVLMIRGRAGLGKDWQELLALKTDDKGAVTEWMSMLGSNPLPPRLNRTPSFIKRSQPQKDLSAHQGSSEISSGTRTETQSISQGSEPSNVEVPIGEPSVSGARTEVSRYENDTKISADRPSQRLNLGGGLASKPQTTQYQSQFSVANRKPAPSILSSDRSTISDQSIMTMDTASLREPPTPKSGSVPERRQVARMAEPLIPERSARDALPGNSQKDDIRRSRAAEYDGSRIHDPPSPSSTLFSREPKPLSPPTEQSSSNSPNRDATSTTMTQETQPQRPVYARAPSSTPSKDLPSVPRLRPQSQADMVTASSQPADSVRIGQSSPEIRPKNGPIQNKSSPRSQIFTEDVPVPPPRTQIREGRPSSTIQSPEPSPPPTPPHRTMDKSQPQLKQNHLPELKATPASSEKGPRRRTSSPLKHEYAPSSSSDSSSNYDTESVSDSSDTSEDFSTEQQDKATPLIAINATERRPSKQTYPPTSMPLAIRSYPPSSIQLTGTRTLAPSDSASQGPYRRVPSSNVVPADQKKRAAALICAWSDTGAWELIHPDECSIVITPGLIEAFEMSAEHSNPGVSSPDKSGLRASSPAQRPLVAFELTPLVMLRKGAALDIQIRSPPTPNSRIRTSSNIMFRSSNLQACDALYGMINWARCNNPTYIELERARPRQPTVTFNVNPSDQPRSRASSWFSFGSAKKSSYRASSAPTPASVDMSVESSGTMASAFSALRRFSAKPAFNINRSSVVRRNTSTTGPSLYSSSSGTRTGTGSGSSTPAPSQVGFIPGKDGPNVPATSADAANGGGMVNNMKIRIYMRKGQHWENLGGARLSVLPAPASVPAAGQEGSRSTSVAPSPPATPAHAHSRSPSIVEPGSAQRGPRLPSSSHTPHRVHGNGREKRILIVRNKAPDVVLLDAVLGESCFERIMQTGIAVKVWKEDEVIGHTGGVMMGRETVYMLQFASNKEAGWVFGLCGTYRYGFMGE</sequence>
<reference evidence="5 6" key="1">
    <citation type="submission" date="2015-01" db="EMBL/GenBank/DDBJ databases">
        <title>The Genome Sequence of Exophiala oligosperma CBS72588.</title>
        <authorList>
            <consortium name="The Broad Institute Genomics Platform"/>
            <person name="Cuomo C."/>
            <person name="de Hoog S."/>
            <person name="Gorbushina A."/>
            <person name="Stielow B."/>
            <person name="Teixiera M."/>
            <person name="Abouelleil A."/>
            <person name="Chapman S.B."/>
            <person name="Priest M."/>
            <person name="Young S.K."/>
            <person name="Wortman J."/>
            <person name="Nusbaum C."/>
            <person name="Birren B."/>
        </authorList>
    </citation>
    <scope>NUCLEOTIDE SEQUENCE [LARGE SCALE GENOMIC DNA]</scope>
    <source>
        <strain evidence="5 6">CBS 72588</strain>
    </source>
</reference>
<feature type="compositionally biased region" description="Basic and acidic residues" evidence="1">
    <location>
        <begin position="119"/>
        <end position="136"/>
    </location>
</feature>
<keyword evidence="6" id="KW-1185">Reference proteome</keyword>
<dbReference type="RefSeq" id="XP_016263931.1">
    <property type="nucleotide sequence ID" value="XM_016405725.1"/>
</dbReference>
<feature type="compositionally biased region" description="Low complexity" evidence="1">
    <location>
        <begin position="1698"/>
        <end position="1707"/>
    </location>
</feature>
<dbReference type="Proteomes" id="UP000053342">
    <property type="component" value="Unassembled WGS sequence"/>
</dbReference>